<gene>
    <name evidence="2" type="ORF">ACFQZW_07970</name>
</gene>
<evidence type="ECO:0000313" key="2">
    <source>
        <dbReference type="EMBL" id="MFD0762014.1"/>
    </source>
</evidence>
<keyword evidence="1" id="KW-0812">Transmembrane</keyword>
<feature type="transmembrane region" description="Helical" evidence="1">
    <location>
        <begin position="7"/>
        <end position="28"/>
    </location>
</feature>
<organism evidence="2 3">
    <name type="scientific">Lutibacter aestuarii</name>
    <dbReference type="NCBI Taxonomy" id="861111"/>
    <lineage>
        <taxon>Bacteria</taxon>
        <taxon>Pseudomonadati</taxon>
        <taxon>Bacteroidota</taxon>
        <taxon>Flavobacteriia</taxon>
        <taxon>Flavobacteriales</taxon>
        <taxon>Flavobacteriaceae</taxon>
        <taxon>Lutibacter</taxon>
    </lineage>
</organism>
<evidence type="ECO:0000256" key="1">
    <source>
        <dbReference type="SAM" id="Phobius"/>
    </source>
</evidence>
<comment type="caution">
    <text evidence="2">The sequence shown here is derived from an EMBL/GenBank/DDBJ whole genome shotgun (WGS) entry which is preliminary data.</text>
</comment>
<dbReference type="Proteomes" id="UP001597032">
    <property type="component" value="Unassembled WGS sequence"/>
</dbReference>
<keyword evidence="3" id="KW-1185">Reference proteome</keyword>
<dbReference type="EMBL" id="JBHTIC010000008">
    <property type="protein sequence ID" value="MFD0762014.1"/>
    <property type="molecule type" value="Genomic_DNA"/>
</dbReference>
<reference evidence="3" key="1">
    <citation type="journal article" date="2019" name="Int. J. Syst. Evol. Microbiol.">
        <title>The Global Catalogue of Microorganisms (GCM) 10K type strain sequencing project: providing services to taxonomists for standard genome sequencing and annotation.</title>
        <authorList>
            <consortium name="The Broad Institute Genomics Platform"/>
            <consortium name="The Broad Institute Genome Sequencing Center for Infectious Disease"/>
            <person name="Wu L."/>
            <person name="Ma J."/>
        </authorList>
    </citation>
    <scope>NUCLEOTIDE SEQUENCE [LARGE SCALE GENOMIC DNA]</scope>
    <source>
        <strain evidence="3">CCUG 60022</strain>
    </source>
</reference>
<evidence type="ECO:0000313" key="3">
    <source>
        <dbReference type="Proteomes" id="UP001597032"/>
    </source>
</evidence>
<proteinExistence type="predicted"/>
<accession>A0ABW2ZAV9</accession>
<dbReference type="RefSeq" id="WP_298262311.1">
    <property type="nucleotide sequence ID" value="NZ_JBHTIC010000008.1"/>
</dbReference>
<protein>
    <submittedName>
        <fullName evidence="2">Uncharacterized protein</fullName>
    </submittedName>
</protein>
<keyword evidence="1" id="KW-1133">Transmembrane helix</keyword>
<keyword evidence="1" id="KW-0472">Membrane</keyword>
<name>A0ABW2ZAV9_9FLAO</name>
<sequence length="94" mass="10703">MTKKYKLLFLSILFDAIGMLSFVIPFIGEFADVIWAPLSSYLIYKMFKGTEGKIAGLVSFIEEAGIFGTDFLPTFTLTWIYKYLLKKETATKLP</sequence>